<dbReference type="SUPFAM" id="SSF56219">
    <property type="entry name" value="DNase I-like"/>
    <property type="match status" value="1"/>
</dbReference>
<name>A0A8D8Y6I0_9HEMI</name>
<dbReference type="PANTHER" id="PTHR46670:SF3">
    <property type="entry name" value="ENDONUCLEASE_EXONUCLEASE_PHOSPHATASE DOMAIN-CONTAINING PROTEIN"/>
    <property type="match status" value="1"/>
</dbReference>
<dbReference type="AlphaFoldDB" id="A0A8D8Y6I0"/>
<feature type="domain" description="Endonuclease/exonuclease/phosphatase" evidence="1">
    <location>
        <begin position="18"/>
        <end position="217"/>
    </location>
</feature>
<dbReference type="GO" id="GO:0003824">
    <property type="term" value="F:catalytic activity"/>
    <property type="evidence" value="ECO:0007669"/>
    <property type="project" value="InterPro"/>
</dbReference>
<dbReference type="EMBL" id="HBUF01360228">
    <property type="protein sequence ID" value="CAG6720275.1"/>
    <property type="molecule type" value="Transcribed_RNA"/>
</dbReference>
<dbReference type="Gene3D" id="3.60.10.10">
    <property type="entry name" value="Endonuclease/exonuclease/phosphatase"/>
    <property type="match status" value="1"/>
</dbReference>
<protein>
    <recommendedName>
        <fullName evidence="1">Endonuclease/exonuclease/phosphatase domain-containing protein</fullName>
    </recommendedName>
</protein>
<proteinExistence type="predicted"/>
<evidence type="ECO:0000313" key="2">
    <source>
        <dbReference type="EMBL" id="CAG6720274.1"/>
    </source>
</evidence>
<dbReference type="Pfam" id="PF03372">
    <property type="entry name" value="Exo_endo_phos"/>
    <property type="match status" value="1"/>
</dbReference>
<reference evidence="2" key="1">
    <citation type="submission" date="2021-05" db="EMBL/GenBank/DDBJ databases">
        <authorList>
            <person name="Alioto T."/>
            <person name="Alioto T."/>
            <person name="Gomez Garrido J."/>
        </authorList>
    </citation>
    <scope>NUCLEOTIDE SEQUENCE</scope>
</reference>
<evidence type="ECO:0000259" key="1">
    <source>
        <dbReference type="Pfam" id="PF03372"/>
    </source>
</evidence>
<dbReference type="PANTHER" id="PTHR46670">
    <property type="entry name" value="ENDO/EXONUCLEASE/PHOSPHATASE DOMAIN-CONTAINING PROTEIN"/>
    <property type="match status" value="1"/>
</dbReference>
<dbReference type="InterPro" id="IPR005135">
    <property type="entry name" value="Endo/exonuclease/phosphatase"/>
</dbReference>
<organism evidence="2">
    <name type="scientific">Cacopsylla melanoneura</name>
    <dbReference type="NCBI Taxonomy" id="428564"/>
    <lineage>
        <taxon>Eukaryota</taxon>
        <taxon>Metazoa</taxon>
        <taxon>Ecdysozoa</taxon>
        <taxon>Arthropoda</taxon>
        <taxon>Hexapoda</taxon>
        <taxon>Insecta</taxon>
        <taxon>Pterygota</taxon>
        <taxon>Neoptera</taxon>
        <taxon>Paraneoptera</taxon>
        <taxon>Hemiptera</taxon>
        <taxon>Sternorrhyncha</taxon>
        <taxon>Psylloidea</taxon>
        <taxon>Psyllidae</taxon>
        <taxon>Psyllinae</taxon>
        <taxon>Cacopsylla</taxon>
    </lineage>
</organism>
<dbReference type="InterPro" id="IPR036691">
    <property type="entry name" value="Endo/exonu/phosph_ase_sf"/>
</dbReference>
<accession>A0A8D8Y6I0</accession>
<dbReference type="EMBL" id="HBUF01360227">
    <property type="protein sequence ID" value="CAG6720274.1"/>
    <property type="molecule type" value="Transcribed_RNA"/>
</dbReference>
<sequence length="240" mass="26917">MLRQFIAPYPGKLSLAHLNARSFKSDDKFDDLLNIFLGTGFDIICVTESWLDNSILDSEIFIPGYRVTRQDRVGRPGGGVAVYLNDTFSFQVLASSSPQPDTVQYIILEVVARSSKLLLAVVYDSSPRAGSLDEFEESLEFFLPNYLHSFILGDFNVNLSITDSESAQFRDRFSSLNLHILPTDTTFHTNIIDSLLDLMMVRDEGNVLSHGKLPVGVVRGSVLELLGRKYLHPFVFYVTP</sequence>